<name>A0A0E4BWN7_9BRAD</name>
<dbReference type="AlphaFoldDB" id="A0A0E4BWN7"/>
<reference evidence="1 2" key="1">
    <citation type="submission" date="2014-11" db="EMBL/GenBank/DDBJ databases">
        <title>Symbiosis island explosion on the genome of extra-slow-growing strains of soybean bradyrhizobia with massive insertion sequences.</title>
        <authorList>
            <person name="Iida T."/>
            <person name="Minamisawa K."/>
        </authorList>
    </citation>
    <scope>NUCLEOTIDE SEQUENCE [LARGE SCALE GENOMIC DNA]</scope>
    <source>
        <strain evidence="1 2">NK6</strain>
    </source>
</reference>
<dbReference type="EMBL" id="AP014685">
    <property type="protein sequence ID" value="BAR61998.1"/>
    <property type="molecule type" value="Genomic_DNA"/>
</dbReference>
<protein>
    <submittedName>
        <fullName evidence="1">Uncharacterized protein</fullName>
    </submittedName>
</protein>
<gene>
    <name evidence="1" type="ORF">NK6_8854</name>
</gene>
<organism evidence="1 2">
    <name type="scientific">Bradyrhizobium diazoefficiens</name>
    <dbReference type="NCBI Taxonomy" id="1355477"/>
    <lineage>
        <taxon>Bacteria</taxon>
        <taxon>Pseudomonadati</taxon>
        <taxon>Pseudomonadota</taxon>
        <taxon>Alphaproteobacteria</taxon>
        <taxon>Hyphomicrobiales</taxon>
        <taxon>Nitrobacteraceae</taxon>
        <taxon>Bradyrhizobium</taxon>
    </lineage>
</organism>
<dbReference type="Proteomes" id="UP000063308">
    <property type="component" value="Chromosome"/>
</dbReference>
<proteinExistence type="predicted"/>
<evidence type="ECO:0000313" key="1">
    <source>
        <dbReference type="EMBL" id="BAR61998.1"/>
    </source>
</evidence>
<accession>A0A0E4BWN7</accession>
<sequence>MDLQACLRIAQTVELPAIKAGADARAVIARYRAALIRANGSIRDTQACMALLDRAEKSGLLE</sequence>
<evidence type="ECO:0000313" key="2">
    <source>
        <dbReference type="Proteomes" id="UP000063308"/>
    </source>
</evidence>